<gene>
    <name evidence="2" type="ORF">HNP84_004109</name>
</gene>
<keyword evidence="3" id="KW-1185">Reference proteome</keyword>
<dbReference type="RefSeq" id="WP_185051290.1">
    <property type="nucleotide sequence ID" value="NZ_BAABIX010000007.1"/>
</dbReference>
<protein>
    <submittedName>
        <fullName evidence="2">Uncharacterized protein</fullName>
    </submittedName>
</protein>
<evidence type="ECO:0000256" key="1">
    <source>
        <dbReference type="SAM" id="MobiDB-lite"/>
    </source>
</evidence>
<comment type="caution">
    <text evidence="2">The sequence shown here is derived from an EMBL/GenBank/DDBJ whole genome shotgun (WGS) entry which is preliminary data.</text>
</comment>
<dbReference type="EMBL" id="JACHGN010000008">
    <property type="protein sequence ID" value="MBB5134377.1"/>
    <property type="molecule type" value="Genomic_DNA"/>
</dbReference>
<proteinExistence type="predicted"/>
<accession>A0A840PB10</accession>
<dbReference type="Proteomes" id="UP000578449">
    <property type="component" value="Unassembled WGS sequence"/>
</dbReference>
<feature type="region of interest" description="Disordered" evidence="1">
    <location>
        <begin position="41"/>
        <end position="116"/>
    </location>
</feature>
<organism evidence="2 3">
    <name type="scientific">Thermocatellispora tengchongensis</name>
    <dbReference type="NCBI Taxonomy" id="1073253"/>
    <lineage>
        <taxon>Bacteria</taxon>
        <taxon>Bacillati</taxon>
        <taxon>Actinomycetota</taxon>
        <taxon>Actinomycetes</taxon>
        <taxon>Streptosporangiales</taxon>
        <taxon>Streptosporangiaceae</taxon>
        <taxon>Thermocatellispora</taxon>
    </lineage>
</organism>
<dbReference type="AlphaFoldDB" id="A0A840PB10"/>
<evidence type="ECO:0000313" key="3">
    <source>
        <dbReference type="Proteomes" id="UP000578449"/>
    </source>
</evidence>
<name>A0A840PB10_9ACTN</name>
<sequence>MRYRRIEVMSGALLALSAATLAFVVAIGPPLLGGGAGPPTGDGVAAAAKTDRTGTGPDGTLGTAVDAGQGFEQPPGTGQDPRAAHIPGQGQGTGQIPGTTGSPGTGPPAGNALGRSGPAPIGMAVIERPGYGAVLPTCAKALGTAVLPDLGRLWLVTRSPHGHHYFVDEITVERWKKRVVIGGESGEGAGRHFAIEVYWVPSGTPSPSTPDHAITLPQGARLHDSVLVTKDPERPTC</sequence>
<reference evidence="2 3" key="1">
    <citation type="submission" date="2020-08" db="EMBL/GenBank/DDBJ databases">
        <title>Genomic Encyclopedia of Type Strains, Phase IV (KMG-IV): sequencing the most valuable type-strain genomes for metagenomic binning, comparative biology and taxonomic classification.</title>
        <authorList>
            <person name="Goeker M."/>
        </authorList>
    </citation>
    <scope>NUCLEOTIDE SEQUENCE [LARGE SCALE GENOMIC DNA]</scope>
    <source>
        <strain evidence="2 3">DSM 45615</strain>
    </source>
</reference>
<evidence type="ECO:0000313" key="2">
    <source>
        <dbReference type="EMBL" id="MBB5134377.1"/>
    </source>
</evidence>